<keyword evidence="6" id="KW-0464">Manganese</keyword>
<reference evidence="9" key="1">
    <citation type="submission" date="2022-06" db="EMBL/GenBank/DDBJ databases">
        <title>Rothia sp. isolated from sandalwood seedling.</title>
        <authorList>
            <person name="Tuikhar N."/>
            <person name="Kirdat K."/>
            <person name="Thorat V."/>
            <person name="Swetha P."/>
            <person name="Padma S."/>
            <person name="Sundararaj R."/>
            <person name="Yadav A."/>
        </authorList>
    </citation>
    <scope>NUCLEOTIDE SEQUENCE</scope>
    <source>
        <strain evidence="9">AR01</strain>
    </source>
</reference>
<keyword evidence="4 9" id="KW-0378">Hydrolase</keyword>
<evidence type="ECO:0000313" key="9">
    <source>
        <dbReference type="EMBL" id="MCP3425124.1"/>
    </source>
</evidence>
<dbReference type="PROSITE" id="PS51462">
    <property type="entry name" value="NUDIX"/>
    <property type="match status" value="1"/>
</dbReference>
<name>A0A9X2KHT2_9MICC</name>
<dbReference type="PANTHER" id="PTHR12318:SF0">
    <property type="entry name" value="ACYL-COENZYME A DIPHOSPHATASE NUDT19"/>
    <property type="match status" value="1"/>
</dbReference>
<dbReference type="InterPro" id="IPR039121">
    <property type="entry name" value="NUDT19"/>
</dbReference>
<keyword evidence="3" id="KW-0479">Metal-binding</keyword>
<evidence type="ECO:0000313" key="10">
    <source>
        <dbReference type="Proteomes" id="UP001139502"/>
    </source>
</evidence>
<evidence type="ECO:0000256" key="4">
    <source>
        <dbReference type="ARBA" id="ARBA00022801"/>
    </source>
</evidence>
<dbReference type="RefSeq" id="WP_254165149.1">
    <property type="nucleotide sequence ID" value="NZ_JANAFB010000005.1"/>
</dbReference>
<dbReference type="AlphaFoldDB" id="A0A9X2KHT2"/>
<dbReference type="PANTHER" id="PTHR12318">
    <property type="entry name" value="TESTOSTERONE-REGULATED PROTEIN RP2"/>
    <property type="match status" value="1"/>
</dbReference>
<feature type="domain" description="Nudix hydrolase" evidence="8">
    <location>
        <begin position="55"/>
        <end position="258"/>
    </location>
</feature>
<keyword evidence="10" id="KW-1185">Reference proteome</keyword>
<evidence type="ECO:0000256" key="7">
    <source>
        <dbReference type="SAM" id="MobiDB-lite"/>
    </source>
</evidence>
<sequence>MNTHDLAVGPPAGPASGDAGRPACSGAPRRFALPPHEAAAARAWLEEGELVPSCPLRTAASVVFTREGEDGLETFLTYRPTPSSPLGKVGFPGGVVEPRDGDPIGWYGPTPEQWARKFGGEDLNRARGAVVAAIRESFEEIGILLAGPDQLATVEHSEASETMASREAVAGQELSFADHLRRGGLKLRTDLLKPLGRWQSPDFSHRRFDTHYFAAAVPVGQRPRLLDSKGIWGRWVGVRALLREADSTALGEEIGTPETRGERAVDLMTPGVMCILESLSRCETTVAFLTRKRPVGVKKAELVRAEGGLFLEFTPPRDSCGAREKGA</sequence>
<gene>
    <name evidence="9" type="ORF">NBM05_03545</name>
</gene>
<comment type="cofactor">
    <cofactor evidence="1">
        <name>Mn(2+)</name>
        <dbReference type="ChEBI" id="CHEBI:29035"/>
    </cofactor>
</comment>
<comment type="cofactor">
    <cofactor evidence="2">
        <name>Mg(2+)</name>
        <dbReference type="ChEBI" id="CHEBI:18420"/>
    </cofactor>
</comment>
<dbReference type="SUPFAM" id="SSF55811">
    <property type="entry name" value="Nudix"/>
    <property type="match status" value="1"/>
</dbReference>
<evidence type="ECO:0000256" key="6">
    <source>
        <dbReference type="ARBA" id="ARBA00023211"/>
    </source>
</evidence>
<feature type="region of interest" description="Disordered" evidence="7">
    <location>
        <begin position="1"/>
        <end position="30"/>
    </location>
</feature>
<dbReference type="InterPro" id="IPR000086">
    <property type="entry name" value="NUDIX_hydrolase_dom"/>
</dbReference>
<evidence type="ECO:0000256" key="1">
    <source>
        <dbReference type="ARBA" id="ARBA00001936"/>
    </source>
</evidence>
<evidence type="ECO:0000256" key="5">
    <source>
        <dbReference type="ARBA" id="ARBA00022842"/>
    </source>
</evidence>
<dbReference type="Gene3D" id="3.90.79.10">
    <property type="entry name" value="Nucleoside Triphosphate Pyrophosphohydrolase"/>
    <property type="match status" value="1"/>
</dbReference>
<protein>
    <submittedName>
        <fullName evidence="9">NUDIX hydrolase</fullName>
    </submittedName>
</protein>
<dbReference type="CDD" id="cd18870">
    <property type="entry name" value="NUDIX_AcylCoAdiphos_Nudt19"/>
    <property type="match status" value="1"/>
</dbReference>
<dbReference type="GO" id="GO:0016818">
    <property type="term" value="F:hydrolase activity, acting on acid anhydrides, in phosphorus-containing anhydrides"/>
    <property type="evidence" value="ECO:0007669"/>
    <property type="project" value="InterPro"/>
</dbReference>
<feature type="compositionally biased region" description="Low complexity" evidence="7">
    <location>
        <begin position="14"/>
        <end position="23"/>
    </location>
</feature>
<organism evidence="9 10">
    <name type="scientific">Rothia santali</name>
    <dbReference type="NCBI Taxonomy" id="2949643"/>
    <lineage>
        <taxon>Bacteria</taxon>
        <taxon>Bacillati</taxon>
        <taxon>Actinomycetota</taxon>
        <taxon>Actinomycetes</taxon>
        <taxon>Micrococcales</taxon>
        <taxon>Micrococcaceae</taxon>
        <taxon>Rothia</taxon>
    </lineage>
</organism>
<dbReference type="GO" id="GO:0046872">
    <property type="term" value="F:metal ion binding"/>
    <property type="evidence" value="ECO:0007669"/>
    <property type="project" value="UniProtKB-KW"/>
</dbReference>
<comment type="caution">
    <text evidence="9">The sequence shown here is derived from an EMBL/GenBank/DDBJ whole genome shotgun (WGS) entry which is preliminary data.</text>
</comment>
<evidence type="ECO:0000259" key="8">
    <source>
        <dbReference type="PROSITE" id="PS51462"/>
    </source>
</evidence>
<proteinExistence type="predicted"/>
<keyword evidence="5" id="KW-0460">Magnesium</keyword>
<evidence type="ECO:0000256" key="2">
    <source>
        <dbReference type="ARBA" id="ARBA00001946"/>
    </source>
</evidence>
<dbReference type="EMBL" id="JANAFB010000005">
    <property type="protein sequence ID" value="MCP3425124.1"/>
    <property type="molecule type" value="Genomic_DNA"/>
</dbReference>
<accession>A0A9X2KHT2</accession>
<evidence type="ECO:0000256" key="3">
    <source>
        <dbReference type="ARBA" id="ARBA00022723"/>
    </source>
</evidence>
<dbReference type="Proteomes" id="UP001139502">
    <property type="component" value="Unassembled WGS sequence"/>
</dbReference>
<dbReference type="InterPro" id="IPR015797">
    <property type="entry name" value="NUDIX_hydrolase-like_dom_sf"/>
</dbReference>